<sequence length="969" mass="109704" precursor="true">MNGRLFLACLFSVSFSLSAAQAEDTAKKTDTLSFENDVRKILKIHCLHCHGENGETEGSLDLRLKRLMVKGGDSGPSIVPGKSGESELIARIEAKEMPPEGKHMPEEELAILKRWVDQGAHTLRPEPEKIDADYVFPDELAFWSFQPVKNNAVPKVKQSKLVRQPVDAFLLSKLEEKDLTYTSEASKAALARRAFFDLIGLPPTPAELKQFLNDKSPDAYEKMIDRLLASKHYGERWGRHWLDVAGYADSEGYNNKDMERPWAYRYRDYVIRAFNEDKPYDQFLQEQLAGDEMVKPPYHKLKPEEMEKLVATGFLRMAPDGTGSNPAEKEVAKNQVITDTVDIVSSSILGLTVACAQCHDHKYDPIPQNDYYRFRAIFEPAFDWKNWRTPAARRISIMSDADRKIANEFEAEAKKILAERTELVNKFIDRTLERELLDVPEEKRDAMRKAYKTTGKKRTKEQVAMLKEYPRINRLSAGSLYLYDRTLHEQSGKETQKAKELAKTLVEKIKKETLEKIPEAQRAAALAAQKADAKKRTEEQKKIIAEFPALLVSTSNLAEFDKAGAAQVQHHKDEAKRFMELKTTAILKEYSDKATAIRDKKPKEEFIRVLTEVPGKVPKTFFFNRGDFEQPKHELLPAGLTVIKSNLEKTVEIPAVNKELPTTGRRLAYAKYITSGQHPLTARVFVNRLWLHHFGKGIVASPTDFGKLGIPPTHLELLDWLANDFVSHGWKIKRLHKMLMTSTAYKQSSQRSDEYDVADPDNLLYGHMPVRRLEAETIRDSIIAVTGKLKTDLYGQPVPVKEDEVGQIVVGVANVDSAGRQGKAIKMDDRKFRRSIYVAVSRSKPLAVLDMFDAPKMEPNCEKRSSSTVAPQSLLMMNSGFMVEHAEYFAERLEKEQAGNQAEQVKLAWMLAFGKEPSTEEVQQSVEFIKSQVPQFKTTAKAAGKTPEQLALATFCQALLSSNGFLYVD</sequence>
<dbReference type="RefSeq" id="WP_145306280.1">
    <property type="nucleotide sequence ID" value="NZ_CP037452.1"/>
</dbReference>
<dbReference type="InterPro" id="IPR036909">
    <property type="entry name" value="Cyt_c-like_dom_sf"/>
</dbReference>
<feature type="domain" description="Cytochrome C Planctomycete-type" evidence="4">
    <location>
        <begin position="46"/>
        <end position="101"/>
    </location>
</feature>
<organism evidence="5 6">
    <name type="scientific">Gimesia fumaroli</name>
    <dbReference type="NCBI Taxonomy" id="2527976"/>
    <lineage>
        <taxon>Bacteria</taxon>
        <taxon>Pseudomonadati</taxon>
        <taxon>Planctomycetota</taxon>
        <taxon>Planctomycetia</taxon>
        <taxon>Planctomycetales</taxon>
        <taxon>Planctomycetaceae</taxon>
        <taxon>Gimesia</taxon>
    </lineage>
</organism>
<protein>
    <submittedName>
        <fullName evidence="5">Planctomycete cytochrome C</fullName>
    </submittedName>
</protein>
<dbReference type="EMBL" id="CP037452">
    <property type="protein sequence ID" value="QDV48927.1"/>
    <property type="molecule type" value="Genomic_DNA"/>
</dbReference>
<dbReference type="Pfam" id="PF07587">
    <property type="entry name" value="PSD1"/>
    <property type="match status" value="1"/>
</dbReference>
<gene>
    <name evidence="5" type="ORF">Enr17x_09420</name>
</gene>
<dbReference type="OrthoDB" id="127107at2"/>
<feature type="domain" description="DUF1553" evidence="3">
    <location>
        <begin position="665"/>
        <end position="928"/>
    </location>
</feature>
<keyword evidence="6" id="KW-1185">Reference proteome</keyword>
<name>A0A518I767_9PLAN</name>
<dbReference type="Proteomes" id="UP000318313">
    <property type="component" value="Chromosome"/>
</dbReference>
<dbReference type="InterPro" id="IPR011444">
    <property type="entry name" value="DUF1549"/>
</dbReference>
<dbReference type="PANTHER" id="PTHR35889:SF3">
    <property type="entry name" value="F-BOX DOMAIN-CONTAINING PROTEIN"/>
    <property type="match status" value="1"/>
</dbReference>
<dbReference type="GO" id="GO:0009055">
    <property type="term" value="F:electron transfer activity"/>
    <property type="evidence" value="ECO:0007669"/>
    <property type="project" value="InterPro"/>
</dbReference>
<evidence type="ECO:0000259" key="4">
    <source>
        <dbReference type="Pfam" id="PF07635"/>
    </source>
</evidence>
<feature type="signal peptide" evidence="1">
    <location>
        <begin position="1"/>
        <end position="22"/>
    </location>
</feature>
<feature type="chain" id="PRO_5022230701" evidence="1">
    <location>
        <begin position="23"/>
        <end position="969"/>
    </location>
</feature>
<evidence type="ECO:0000259" key="2">
    <source>
        <dbReference type="Pfam" id="PF07583"/>
    </source>
</evidence>
<dbReference type="PANTHER" id="PTHR35889">
    <property type="entry name" value="CYCLOINULO-OLIGOSACCHARIDE FRUCTANOTRANSFERASE-RELATED"/>
    <property type="match status" value="1"/>
</dbReference>
<dbReference type="KEGG" id="gfm:Enr17x_09420"/>
<evidence type="ECO:0000313" key="6">
    <source>
        <dbReference type="Proteomes" id="UP000318313"/>
    </source>
</evidence>
<accession>A0A518I767</accession>
<reference evidence="5 6" key="1">
    <citation type="submission" date="2019-03" db="EMBL/GenBank/DDBJ databases">
        <title>Deep-cultivation of Planctomycetes and their phenomic and genomic characterization uncovers novel biology.</title>
        <authorList>
            <person name="Wiegand S."/>
            <person name="Jogler M."/>
            <person name="Boedeker C."/>
            <person name="Pinto D."/>
            <person name="Vollmers J."/>
            <person name="Rivas-Marin E."/>
            <person name="Kohn T."/>
            <person name="Peeters S.H."/>
            <person name="Heuer A."/>
            <person name="Rast P."/>
            <person name="Oberbeckmann S."/>
            <person name="Bunk B."/>
            <person name="Jeske O."/>
            <person name="Meyerdierks A."/>
            <person name="Storesund J.E."/>
            <person name="Kallscheuer N."/>
            <person name="Luecker S."/>
            <person name="Lage O.M."/>
            <person name="Pohl T."/>
            <person name="Merkel B.J."/>
            <person name="Hornburger P."/>
            <person name="Mueller R.-W."/>
            <person name="Bruemmer F."/>
            <person name="Labrenz M."/>
            <person name="Spormann A.M."/>
            <person name="Op den Camp H."/>
            <person name="Overmann J."/>
            <person name="Amann R."/>
            <person name="Jetten M.S.M."/>
            <person name="Mascher T."/>
            <person name="Medema M.H."/>
            <person name="Devos D.P."/>
            <person name="Kaster A.-K."/>
            <person name="Ovreas L."/>
            <person name="Rohde M."/>
            <person name="Galperin M.Y."/>
            <person name="Jogler C."/>
        </authorList>
    </citation>
    <scope>NUCLEOTIDE SEQUENCE [LARGE SCALE GENOMIC DNA]</scope>
    <source>
        <strain evidence="5 6">Enr17</strain>
    </source>
</reference>
<dbReference type="InterPro" id="IPR022655">
    <property type="entry name" value="DUF1553"/>
</dbReference>
<proteinExistence type="predicted"/>
<dbReference type="InterPro" id="IPR011429">
    <property type="entry name" value="Cyt_c_Planctomycete-type"/>
</dbReference>
<keyword evidence="1" id="KW-0732">Signal</keyword>
<dbReference type="AlphaFoldDB" id="A0A518I767"/>
<feature type="domain" description="DUF1549" evidence="2">
    <location>
        <begin position="165"/>
        <end position="380"/>
    </location>
</feature>
<evidence type="ECO:0000259" key="3">
    <source>
        <dbReference type="Pfam" id="PF07587"/>
    </source>
</evidence>
<dbReference type="Pfam" id="PF07583">
    <property type="entry name" value="PSCyt2"/>
    <property type="match status" value="1"/>
</dbReference>
<evidence type="ECO:0000256" key="1">
    <source>
        <dbReference type="SAM" id="SignalP"/>
    </source>
</evidence>
<dbReference type="Pfam" id="PF07635">
    <property type="entry name" value="PSCyt1"/>
    <property type="match status" value="1"/>
</dbReference>
<evidence type="ECO:0000313" key="5">
    <source>
        <dbReference type="EMBL" id="QDV48927.1"/>
    </source>
</evidence>
<dbReference type="SUPFAM" id="SSF46626">
    <property type="entry name" value="Cytochrome c"/>
    <property type="match status" value="1"/>
</dbReference>
<dbReference type="GO" id="GO:0020037">
    <property type="term" value="F:heme binding"/>
    <property type="evidence" value="ECO:0007669"/>
    <property type="project" value="InterPro"/>
</dbReference>